<evidence type="ECO:0000313" key="9">
    <source>
        <dbReference type="Proteomes" id="UP001272242"/>
    </source>
</evidence>
<reference evidence="9" key="1">
    <citation type="journal article" date="2023" name="Mar. Drugs">
        <title>Gemmata algarum, a Novel Planctomycete Isolated from an Algal Mat, Displays Antimicrobial Activity.</title>
        <authorList>
            <person name="Kumar G."/>
            <person name="Kallscheuer N."/>
            <person name="Kashif M."/>
            <person name="Ahamad S."/>
            <person name="Jagadeeshwari U."/>
            <person name="Pannikurungottu S."/>
            <person name="Haufschild T."/>
            <person name="Kabuu M."/>
            <person name="Sasikala C."/>
            <person name="Jogler C."/>
            <person name="Ramana C."/>
        </authorList>
    </citation>
    <scope>NUCLEOTIDE SEQUENCE [LARGE SCALE GENOMIC DNA]</scope>
    <source>
        <strain evidence="9">JC673</strain>
    </source>
</reference>
<name>A0ABU5F0G2_9BACT</name>
<keyword evidence="4" id="KW-0255">Endonuclease</keyword>
<dbReference type="EMBL" id="JAXBLV010000110">
    <property type="protein sequence ID" value="MDY3559406.1"/>
    <property type="molecule type" value="Genomic_DNA"/>
</dbReference>
<keyword evidence="3" id="KW-0540">Nuclease</keyword>
<keyword evidence="2" id="KW-1277">Toxin-antitoxin system</keyword>
<dbReference type="Gene3D" id="3.30.920.30">
    <property type="entry name" value="Hypothetical protein"/>
    <property type="match status" value="1"/>
</dbReference>
<evidence type="ECO:0000256" key="2">
    <source>
        <dbReference type="ARBA" id="ARBA00022649"/>
    </source>
</evidence>
<keyword evidence="6" id="KW-0694">RNA-binding</keyword>
<evidence type="ECO:0000256" key="4">
    <source>
        <dbReference type="ARBA" id="ARBA00022759"/>
    </source>
</evidence>
<keyword evidence="5" id="KW-0378">Hydrolase</keyword>
<evidence type="ECO:0000313" key="8">
    <source>
        <dbReference type="EMBL" id="MDY3559406.1"/>
    </source>
</evidence>
<proteinExistence type="inferred from homology"/>
<keyword evidence="9" id="KW-1185">Reference proteome</keyword>
<evidence type="ECO:0000256" key="1">
    <source>
        <dbReference type="ARBA" id="ARBA00006620"/>
    </source>
</evidence>
<dbReference type="SUPFAM" id="SSF54786">
    <property type="entry name" value="YcfA/nrd intein domain"/>
    <property type="match status" value="1"/>
</dbReference>
<sequence>MDRRELEEHLRDHNCELLRHGSKHDVWANRETNATTTIPRHRTLRKNTARNICDDLGVPRPGSL</sequence>
<accession>A0ABU5F0G2</accession>
<keyword evidence="7" id="KW-0346">Stress response</keyword>
<evidence type="ECO:0000256" key="7">
    <source>
        <dbReference type="ARBA" id="ARBA00023016"/>
    </source>
</evidence>
<protein>
    <submittedName>
        <fullName evidence="8">Type II toxin-antitoxin system HicA family toxin</fullName>
    </submittedName>
</protein>
<evidence type="ECO:0000256" key="3">
    <source>
        <dbReference type="ARBA" id="ARBA00022722"/>
    </source>
</evidence>
<dbReference type="Pfam" id="PF07927">
    <property type="entry name" value="HicA_toxin"/>
    <property type="match status" value="1"/>
</dbReference>
<comment type="caution">
    <text evidence="8">The sequence shown here is derived from an EMBL/GenBank/DDBJ whole genome shotgun (WGS) entry which is preliminary data.</text>
</comment>
<gene>
    <name evidence="8" type="ORF">R5W23_000398</name>
</gene>
<dbReference type="InterPro" id="IPR012933">
    <property type="entry name" value="HicA_mRNA_interferase"/>
</dbReference>
<dbReference type="InterPro" id="IPR038570">
    <property type="entry name" value="HicA_sf"/>
</dbReference>
<evidence type="ECO:0000256" key="5">
    <source>
        <dbReference type="ARBA" id="ARBA00022801"/>
    </source>
</evidence>
<comment type="similarity">
    <text evidence="1">Belongs to the HicA mRNA interferase family.</text>
</comment>
<evidence type="ECO:0000256" key="6">
    <source>
        <dbReference type="ARBA" id="ARBA00022884"/>
    </source>
</evidence>
<dbReference type="Proteomes" id="UP001272242">
    <property type="component" value="Unassembled WGS sequence"/>
</dbReference>
<organism evidence="8 9">
    <name type="scientific">Gemmata algarum</name>
    <dbReference type="NCBI Taxonomy" id="2975278"/>
    <lineage>
        <taxon>Bacteria</taxon>
        <taxon>Pseudomonadati</taxon>
        <taxon>Planctomycetota</taxon>
        <taxon>Planctomycetia</taxon>
        <taxon>Gemmatales</taxon>
        <taxon>Gemmataceae</taxon>
        <taxon>Gemmata</taxon>
    </lineage>
</organism>